<evidence type="ECO:0000256" key="5">
    <source>
        <dbReference type="ARBA" id="ARBA00023317"/>
    </source>
</evidence>
<evidence type="ECO:0000313" key="12">
    <source>
        <dbReference type="Proteomes" id="UP000011704"/>
    </source>
</evidence>
<dbReference type="Proteomes" id="UP000011704">
    <property type="component" value="Unassembled WGS sequence"/>
</dbReference>
<accession>M1ZF08</accession>
<dbReference type="HOGENOM" id="CLU_027686_3_1_0"/>
<dbReference type="PANTHER" id="PTHR42778:SF1">
    <property type="entry name" value="2-AMINOETHYLPHOSPHONATE--PYRUVATE TRANSAMINASE"/>
    <property type="match status" value="1"/>
</dbReference>
<evidence type="ECO:0000313" key="11">
    <source>
        <dbReference type="EMBL" id="CCQ92184.1"/>
    </source>
</evidence>
<evidence type="ECO:0000256" key="4">
    <source>
        <dbReference type="ARBA" id="ARBA00022898"/>
    </source>
</evidence>
<sequence length="366" mass="40121">MNRMILLNPGPVNVTDRVRKALLHPDLCHREPECAELVQSIRQKLLEAFGLEGVFLTALITGSGTAALEMAVSSCVAEGQAMLVVRNGVYGERIATMAESHSIPTVTVDCDWGVVPSLDAIERALKEHPEIGLVALVHHETTTGLLNPVHEVGELAHRYGKKLLIDAISSLAGDTLDFERSHVDYCVGTANKCLQGFPGVSFVLVRKEEIDSLATHPARSVYFDLNKNLKAQEAGETLFTPAVQVHYAFDAALDELIEETVTGRIKRYAGASTLLRQGFNEMGLEYLVDPAHRSNSLTAIKLPEGITYEFLHDELKKQGYVIYAGQGGLKKSIFRIANMGDIQTGEFQRLLEVLKTCLAKSPSLRD</sequence>
<dbReference type="STRING" id="1266370.NITGR_980059"/>
<protein>
    <recommendedName>
        <fullName evidence="6">2-aminoethylphosphonate--pyruvate transaminase</fullName>
        <ecNumber evidence="6">2.6.1.37</ecNumber>
    </recommendedName>
</protein>
<dbReference type="PIRSF" id="PIRSF000524">
    <property type="entry name" value="SPT"/>
    <property type="match status" value="1"/>
</dbReference>
<comment type="catalytic activity">
    <reaction evidence="7">
        <text>(2-aminoethyl)phosphonate + pyruvate = phosphonoacetaldehyde + L-alanine</text>
        <dbReference type="Rhea" id="RHEA:17021"/>
        <dbReference type="ChEBI" id="CHEBI:15361"/>
        <dbReference type="ChEBI" id="CHEBI:57418"/>
        <dbReference type="ChEBI" id="CHEBI:57972"/>
        <dbReference type="ChEBI" id="CHEBI:58383"/>
        <dbReference type="EC" id="2.6.1.37"/>
    </reaction>
</comment>
<organism evidence="11 12">
    <name type="scientific">Nitrospina gracilis (strain 3/211)</name>
    <dbReference type="NCBI Taxonomy" id="1266370"/>
    <lineage>
        <taxon>Bacteria</taxon>
        <taxon>Pseudomonadati</taxon>
        <taxon>Nitrospinota/Tectimicrobiota group</taxon>
        <taxon>Nitrospinota</taxon>
        <taxon>Nitrospinia</taxon>
        <taxon>Nitrospinales</taxon>
        <taxon>Nitrospinaceae</taxon>
        <taxon>Nitrospina</taxon>
    </lineage>
</organism>
<dbReference type="InParanoid" id="M1ZF08"/>
<dbReference type="SUPFAM" id="SSF53383">
    <property type="entry name" value="PLP-dependent transferases"/>
    <property type="match status" value="1"/>
</dbReference>
<dbReference type="NCBIfam" id="TIGR03301">
    <property type="entry name" value="PhnW-AepZ"/>
    <property type="match status" value="1"/>
</dbReference>
<evidence type="ECO:0000256" key="6">
    <source>
        <dbReference type="ARBA" id="ARBA00044521"/>
    </source>
</evidence>
<dbReference type="Gene3D" id="3.40.640.10">
    <property type="entry name" value="Type I PLP-dependent aspartate aminotransferase-like (Major domain)"/>
    <property type="match status" value="1"/>
</dbReference>
<dbReference type="EC" id="2.6.1.37" evidence="6"/>
<dbReference type="InterPro" id="IPR012703">
    <property type="entry name" value="NH2EtPonate_pyrv_transaminase"/>
</dbReference>
<dbReference type="Pfam" id="PF00266">
    <property type="entry name" value="Aminotran_5"/>
    <property type="match status" value="1"/>
</dbReference>
<evidence type="ECO:0000259" key="10">
    <source>
        <dbReference type="Pfam" id="PF00266"/>
    </source>
</evidence>
<dbReference type="InterPro" id="IPR015422">
    <property type="entry name" value="PyrdxlP-dep_Trfase_small"/>
</dbReference>
<dbReference type="Gene3D" id="3.90.1150.10">
    <property type="entry name" value="Aspartate Aminotransferase, domain 1"/>
    <property type="match status" value="1"/>
</dbReference>
<evidence type="ECO:0000256" key="7">
    <source>
        <dbReference type="ARBA" id="ARBA00049460"/>
    </source>
</evidence>
<dbReference type="AlphaFoldDB" id="M1ZF08"/>
<proteinExistence type="inferred from homology"/>
<evidence type="ECO:0000256" key="1">
    <source>
        <dbReference type="ARBA" id="ARBA00001933"/>
    </source>
</evidence>
<dbReference type="InterPro" id="IPR024169">
    <property type="entry name" value="SP_NH2Trfase/AEP_transaminase"/>
</dbReference>
<dbReference type="PANTHER" id="PTHR42778">
    <property type="entry name" value="2-AMINOETHYLPHOSPHONATE--PYRUVATE TRANSAMINASE"/>
    <property type="match status" value="1"/>
</dbReference>
<keyword evidence="2 11" id="KW-0032">Aminotransferase</keyword>
<dbReference type="OrthoDB" id="389074at2"/>
<keyword evidence="4 9" id="KW-0663">Pyridoxal phosphate</keyword>
<feature type="domain" description="Aminotransferase class V" evidence="10">
    <location>
        <begin position="26"/>
        <end position="326"/>
    </location>
</feature>
<comment type="cofactor">
    <cofactor evidence="1 9">
        <name>pyridoxal 5'-phosphate</name>
        <dbReference type="ChEBI" id="CHEBI:597326"/>
    </cofactor>
</comment>
<dbReference type="GO" id="GO:0047304">
    <property type="term" value="F:2-aminoethylphosphonate-pyruvate transaminase activity"/>
    <property type="evidence" value="ECO:0007669"/>
    <property type="project" value="UniProtKB-EC"/>
</dbReference>
<evidence type="ECO:0000256" key="9">
    <source>
        <dbReference type="PIRSR" id="PIRSR000524-50"/>
    </source>
</evidence>
<dbReference type="InterPro" id="IPR015421">
    <property type="entry name" value="PyrdxlP-dep_Trfase_major"/>
</dbReference>
<evidence type="ECO:0000256" key="3">
    <source>
        <dbReference type="ARBA" id="ARBA00022679"/>
    </source>
</evidence>
<keyword evidence="12" id="KW-1185">Reference proteome</keyword>
<dbReference type="EMBL" id="CAQJ01000108">
    <property type="protein sequence ID" value="CCQ92184.1"/>
    <property type="molecule type" value="Genomic_DNA"/>
</dbReference>
<dbReference type="InterPro" id="IPR015424">
    <property type="entry name" value="PyrdxlP-dep_Trfase"/>
</dbReference>
<evidence type="ECO:0000256" key="8">
    <source>
        <dbReference type="PIRSR" id="PIRSR000524-1"/>
    </source>
</evidence>
<evidence type="ECO:0000256" key="2">
    <source>
        <dbReference type="ARBA" id="ARBA00022576"/>
    </source>
</evidence>
<comment type="caution">
    <text evidence="11">The sequence shown here is derived from an EMBL/GenBank/DDBJ whole genome shotgun (WGS) entry which is preliminary data.</text>
</comment>
<dbReference type="GO" id="GO:0019700">
    <property type="term" value="P:organic phosphonate catabolic process"/>
    <property type="evidence" value="ECO:0007669"/>
    <property type="project" value="InterPro"/>
</dbReference>
<gene>
    <name evidence="11" type="primary">phnW</name>
    <name evidence="11" type="ORF">NITGR_980059</name>
</gene>
<reference evidence="11 12" key="1">
    <citation type="journal article" date="2013" name="Front. Microbiol.">
        <title>The genome of Nitrospina gracilis illuminates the metabolism and evolution of the major marine nitrite oxidizer.</title>
        <authorList>
            <person name="Luecker S."/>
            <person name="Nowka B."/>
            <person name="Rattei T."/>
            <person name="Spieck E."/>
            <person name="and Daims H."/>
        </authorList>
    </citation>
    <scope>NUCLEOTIDE SEQUENCE [LARGE SCALE GENOMIC DNA]</scope>
    <source>
        <strain evidence="11 12">3/211</strain>
    </source>
</reference>
<keyword evidence="3 11" id="KW-0808">Transferase</keyword>
<dbReference type="HAMAP" id="MF_01376">
    <property type="entry name" value="PhnW_aminotrans_5"/>
    <property type="match status" value="1"/>
</dbReference>
<feature type="binding site" evidence="8">
    <location>
        <position position="335"/>
    </location>
    <ligand>
        <name>substrate</name>
    </ligand>
</feature>
<keyword evidence="5" id="KW-0670">Pyruvate</keyword>
<dbReference type="RefSeq" id="WP_005011824.1">
    <property type="nucleotide sequence ID" value="NZ_HG422173.1"/>
</dbReference>
<feature type="modified residue" description="N6-(pyridoxal phosphate)lysine" evidence="9">
    <location>
        <position position="192"/>
    </location>
</feature>
<dbReference type="InterPro" id="IPR000192">
    <property type="entry name" value="Aminotrans_V_dom"/>
</dbReference>
<name>M1ZF08_NITG3</name>